<gene>
    <name evidence="3" type="ORF">BDP27DRAFT_1372329</name>
</gene>
<evidence type="ECO:0000256" key="1">
    <source>
        <dbReference type="SAM" id="Phobius"/>
    </source>
</evidence>
<feature type="transmembrane region" description="Helical" evidence="1">
    <location>
        <begin position="177"/>
        <end position="198"/>
    </location>
</feature>
<dbReference type="EMBL" id="JADNRY010000359">
    <property type="protein sequence ID" value="KAF9058667.1"/>
    <property type="molecule type" value="Genomic_DNA"/>
</dbReference>
<organism evidence="3 4">
    <name type="scientific">Rhodocollybia butyracea</name>
    <dbReference type="NCBI Taxonomy" id="206335"/>
    <lineage>
        <taxon>Eukaryota</taxon>
        <taxon>Fungi</taxon>
        <taxon>Dikarya</taxon>
        <taxon>Basidiomycota</taxon>
        <taxon>Agaricomycotina</taxon>
        <taxon>Agaricomycetes</taxon>
        <taxon>Agaricomycetidae</taxon>
        <taxon>Agaricales</taxon>
        <taxon>Marasmiineae</taxon>
        <taxon>Omphalotaceae</taxon>
        <taxon>Rhodocollybia</taxon>
    </lineage>
</organism>
<sequence length="355" mass="38293">MAFLSLRWQLILLTLCPRYVYCQSSVTLELNTGVEGIGFGPLQMIGVADDGAATTYIQMVTFTVPEAGATTTTATLVVSAAGFQNDNGTGTVSCNRVGTVAVDCLLDSGHASLTQGGDITAMVFAVETTVNAASMSTLPTAPHASSITFTSACSSIPSGTLNTPQSAPKQSEEAVKIIGGGVGGGMIFLLILLTCWLVRRQRRRQLRQLRNAQEAISPLSPFLNYLATIPYNKRSKSEMQEIAAQGDLGATPEALIQLSGGEAVSLGNKDGRIVPSTRLRTLPIICVLWHDNPGLFTEAWNRDKMQMTTYRSKEGTDRCEVNVQIKGRSRSGPPNADYNRMFDIHRDWIVYVHCP</sequence>
<dbReference type="Proteomes" id="UP000772434">
    <property type="component" value="Unassembled WGS sequence"/>
</dbReference>
<dbReference type="AlphaFoldDB" id="A0A9P5TXW2"/>
<comment type="caution">
    <text evidence="3">The sequence shown here is derived from an EMBL/GenBank/DDBJ whole genome shotgun (WGS) entry which is preliminary data.</text>
</comment>
<reference evidence="3" key="1">
    <citation type="submission" date="2020-11" db="EMBL/GenBank/DDBJ databases">
        <authorList>
            <consortium name="DOE Joint Genome Institute"/>
            <person name="Ahrendt S."/>
            <person name="Riley R."/>
            <person name="Andreopoulos W."/>
            <person name="Labutti K."/>
            <person name="Pangilinan J."/>
            <person name="Ruiz-Duenas F.J."/>
            <person name="Barrasa J.M."/>
            <person name="Sanchez-Garcia M."/>
            <person name="Camarero S."/>
            <person name="Miyauchi S."/>
            <person name="Serrano A."/>
            <person name="Linde D."/>
            <person name="Babiker R."/>
            <person name="Drula E."/>
            <person name="Ayuso-Fernandez I."/>
            <person name="Pacheco R."/>
            <person name="Padilla G."/>
            <person name="Ferreira P."/>
            <person name="Barriuso J."/>
            <person name="Kellner H."/>
            <person name="Castanera R."/>
            <person name="Alfaro M."/>
            <person name="Ramirez L."/>
            <person name="Pisabarro A.G."/>
            <person name="Kuo A."/>
            <person name="Tritt A."/>
            <person name="Lipzen A."/>
            <person name="He G."/>
            <person name="Yan M."/>
            <person name="Ng V."/>
            <person name="Cullen D."/>
            <person name="Martin F."/>
            <person name="Rosso M.-N."/>
            <person name="Henrissat B."/>
            <person name="Hibbett D."/>
            <person name="Martinez A.T."/>
            <person name="Grigoriev I.V."/>
        </authorList>
    </citation>
    <scope>NUCLEOTIDE SEQUENCE</scope>
    <source>
        <strain evidence="3">AH 40177</strain>
    </source>
</reference>
<evidence type="ECO:0000313" key="4">
    <source>
        <dbReference type="Proteomes" id="UP000772434"/>
    </source>
</evidence>
<protein>
    <submittedName>
        <fullName evidence="3">Uncharacterized protein</fullName>
    </submittedName>
</protein>
<feature type="signal peptide" evidence="2">
    <location>
        <begin position="1"/>
        <end position="22"/>
    </location>
</feature>
<keyword evidence="4" id="KW-1185">Reference proteome</keyword>
<name>A0A9P5TXW2_9AGAR</name>
<keyword evidence="1" id="KW-1133">Transmembrane helix</keyword>
<accession>A0A9P5TXW2</accession>
<keyword evidence="1" id="KW-0472">Membrane</keyword>
<feature type="chain" id="PRO_5040126404" evidence="2">
    <location>
        <begin position="23"/>
        <end position="355"/>
    </location>
</feature>
<keyword evidence="1" id="KW-0812">Transmembrane</keyword>
<proteinExistence type="predicted"/>
<keyword evidence="2" id="KW-0732">Signal</keyword>
<evidence type="ECO:0000256" key="2">
    <source>
        <dbReference type="SAM" id="SignalP"/>
    </source>
</evidence>
<evidence type="ECO:0000313" key="3">
    <source>
        <dbReference type="EMBL" id="KAF9058667.1"/>
    </source>
</evidence>